<gene>
    <name evidence="3" type="ORF">UFOPK3381_00509</name>
</gene>
<dbReference type="CDD" id="cd05819">
    <property type="entry name" value="NHL"/>
    <property type="match status" value="1"/>
</dbReference>
<keyword evidence="2" id="KW-1133">Transmembrane helix</keyword>
<evidence type="ECO:0000256" key="1">
    <source>
        <dbReference type="ARBA" id="ARBA00022737"/>
    </source>
</evidence>
<reference evidence="3" key="1">
    <citation type="submission" date="2020-05" db="EMBL/GenBank/DDBJ databases">
        <authorList>
            <person name="Chiriac C."/>
            <person name="Salcher M."/>
            <person name="Ghai R."/>
            <person name="Kavagutti S V."/>
        </authorList>
    </citation>
    <scope>NUCLEOTIDE SEQUENCE</scope>
</reference>
<dbReference type="SMART" id="SM00135">
    <property type="entry name" value="LY"/>
    <property type="match status" value="5"/>
</dbReference>
<dbReference type="InterPro" id="IPR050952">
    <property type="entry name" value="TRIM-NHL_E3_ligases"/>
</dbReference>
<dbReference type="PANTHER" id="PTHR24104">
    <property type="entry name" value="E3 UBIQUITIN-PROTEIN LIGASE NHLRC1-RELATED"/>
    <property type="match status" value="1"/>
</dbReference>
<feature type="transmembrane region" description="Helical" evidence="2">
    <location>
        <begin position="340"/>
        <end position="356"/>
    </location>
</feature>
<keyword evidence="1" id="KW-0677">Repeat</keyword>
<feature type="transmembrane region" description="Helical" evidence="2">
    <location>
        <begin position="407"/>
        <end position="424"/>
    </location>
</feature>
<feature type="transmembrane region" description="Helical" evidence="2">
    <location>
        <begin position="157"/>
        <end position="175"/>
    </location>
</feature>
<dbReference type="PANTHER" id="PTHR24104:SF25">
    <property type="entry name" value="PROTEIN LIN-41"/>
    <property type="match status" value="1"/>
</dbReference>
<dbReference type="PROSITE" id="PS51125">
    <property type="entry name" value="NHL"/>
    <property type="match status" value="1"/>
</dbReference>
<evidence type="ECO:0000313" key="3">
    <source>
        <dbReference type="EMBL" id="CAB4865726.1"/>
    </source>
</evidence>
<proteinExistence type="predicted"/>
<feature type="transmembrane region" description="Helical" evidence="2">
    <location>
        <begin position="196"/>
        <end position="221"/>
    </location>
</feature>
<dbReference type="InterPro" id="IPR001258">
    <property type="entry name" value="NHL_repeat"/>
</dbReference>
<accession>A0A6J7D5K5</accession>
<dbReference type="SUPFAM" id="SSF101898">
    <property type="entry name" value="NHL repeat"/>
    <property type="match status" value="1"/>
</dbReference>
<dbReference type="Pfam" id="PF01436">
    <property type="entry name" value="NHL"/>
    <property type="match status" value="1"/>
</dbReference>
<feature type="transmembrane region" description="Helical" evidence="2">
    <location>
        <begin position="368"/>
        <end position="386"/>
    </location>
</feature>
<dbReference type="InterPro" id="IPR011042">
    <property type="entry name" value="6-blade_b-propeller_TolB-like"/>
</dbReference>
<organism evidence="3">
    <name type="scientific">freshwater metagenome</name>
    <dbReference type="NCBI Taxonomy" id="449393"/>
    <lineage>
        <taxon>unclassified sequences</taxon>
        <taxon>metagenomes</taxon>
        <taxon>ecological metagenomes</taxon>
    </lineage>
</organism>
<evidence type="ECO:0000256" key="2">
    <source>
        <dbReference type="SAM" id="Phobius"/>
    </source>
</evidence>
<feature type="transmembrane region" description="Helical" evidence="2">
    <location>
        <begin position="109"/>
        <end position="137"/>
    </location>
</feature>
<protein>
    <submittedName>
        <fullName evidence="3">Unannotated protein</fullName>
    </submittedName>
</protein>
<sequence>MSNFDAASELGGLGSDLRDFDGSIVARGHKPGAPPAPGIGGRHIVDRFNGWFGSHLQQISPLLGGPFNSGTYLRSLLGNLYLLLPALAVILAVLSLFDTRGLAVPPTFGLCVAMMALGVIDAFSGLVGFVVFAIGVILSGHFFSTHLVTGSTGSQGMLYALTGLFGVALLWFIAPQLAEKMRPIVVIENEVGLRRFYIVAADFVVLPFLTILILGSLPALMPSLTGASQQGLAGVTVQEHMPAIKIIIAVAMIVRVATELFLHRQFAPIATVPPLSRPPLVDRTLKAFTSLFAFALIWEVMGWMWQTPVVWVAYLLTEKFGALGERFLRPSSLLKFIPRNLFKIFVTLIFAQYAMKILNGKFVSGSDILGWLAIALAGITAVFGSLEGAKRAVVATEVETGTWWSRASGFVVVLLLIVVSQDFVHIEAKSYSSPQGVSVSALNTTYIADAGNNRVVRVGLDGSRSTVGTDLRHPYSAVADPSTSKEVVFIADAGHNRVLRVDIRPSQSMVPSYRYQMRAYAARLTAQRTIGHGFKTPTGIAVDRQGRVFVADSGHGLIVTIDKQGNQEVFTSGLQKPQAICIDPFGNVWITDTGRGIVYKFAATDDGTAGTRTTYKSGLDNPSGVAVDAANNVFISNTGRDEVLQFRANGDSVRVEGAFSHPTALAVNSSGHAYVANQITSDISVITPLYLRKNYNTAPSSNATSVALLKNGDAIVVSQRKGTVERLSSSKRTTLCSGLDHPYGLVVTSLDEIYVTEPNSGTIYQILKNGDKKILMTGLDGITALASDGYGGMLGVQPKFGNLLTISRQGVSALWVGGLQNPTGVAKDAFGFVNVTLGGTGHKDGSVIRIVSGQQSMVIQSGLDDPAGIASDSLGNIFYVESGAHRVWEYMNALGGQIVAQGSEDRGKPIAIVADSKGDVYVLEHSPNHLVRYILTAHSASM</sequence>
<dbReference type="AlphaFoldDB" id="A0A6J7D5K5"/>
<dbReference type="SUPFAM" id="SSF63829">
    <property type="entry name" value="Calcium-dependent phosphotriesterase"/>
    <property type="match status" value="1"/>
</dbReference>
<keyword evidence="2" id="KW-0472">Membrane</keyword>
<feature type="transmembrane region" description="Helical" evidence="2">
    <location>
        <begin position="76"/>
        <end position="97"/>
    </location>
</feature>
<dbReference type="InterPro" id="IPR000033">
    <property type="entry name" value="LDLR_classB_rpt"/>
</dbReference>
<keyword evidence="2" id="KW-0812">Transmembrane</keyword>
<feature type="transmembrane region" description="Helical" evidence="2">
    <location>
        <begin position="284"/>
        <end position="305"/>
    </location>
</feature>
<dbReference type="Gene3D" id="2.120.10.30">
    <property type="entry name" value="TolB, C-terminal domain"/>
    <property type="match status" value="2"/>
</dbReference>
<name>A0A6J7D5K5_9ZZZZ</name>
<dbReference type="EMBL" id="CAFBLN010000014">
    <property type="protein sequence ID" value="CAB4865726.1"/>
    <property type="molecule type" value="Genomic_DNA"/>
</dbReference>
<dbReference type="GO" id="GO:0008270">
    <property type="term" value="F:zinc ion binding"/>
    <property type="evidence" value="ECO:0007669"/>
    <property type="project" value="UniProtKB-KW"/>
</dbReference>